<evidence type="ECO:0000313" key="2">
    <source>
        <dbReference type="EMBL" id="QJA75005.1"/>
    </source>
</evidence>
<dbReference type="EMBL" id="MT141395">
    <property type="protein sequence ID" value="QJA60081.1"/>
    <property type="molecule type" value="Genomic_DNA"/>
</dbReference>
<gene>
    <name evidence="2" type="ORF">MM415A01885_0012</name>
    <name evidence="1" type="ORF">MM415B01185_0015</name>
</gene>
<name>A0A6M3IS68_9ZZZZ</name>
<accession>A0A6M3IS68</accession>
<dbReference type="EMBL" id="MT142134">
    <property type="protein sequence ID" value="QJA75005.1"/>
    <property type="molecule type" value="Genomic_DNA"/>
</dbReference>
<protein>
    <submittedName>
        <fullName evidence="1">Uncharacterized protein</fullName>
    </submittedName>
</protein>
<proteinExistence type="predicted"/>
<sequence length="114" mass="12985">MKPIKNSQMVDFDVGDFIVARWAAGSQRCALDNRYIIEGTDWCVTHWGGTNQPSMENMCKTCLSGNLAYVARKFRSRRGSKVRKLCAGRSSVRNDWIKVRDPRLGDINETNTQQ</sequence>
<evidence type="ECO:0000313" key="1">
    <source>
        <dbReference type="EMBL" id="QJA60081.1"/>
    </source>
</evidence>
<reference evidence="1" key="1">
    <citation type="submission" date="2020-03" db="EMBL/GenBank/DDBJ databases">
        <title>The deep terrestrial virosphere.</title>
        <authorList>
            <person name="Holmfeldt K."/>
            <person name="Nilsson E."/>
            <person name="Simone D."/>
            <person name="Lopez-Fernandez M."/>
            <person name="Wu X."/>
            <person name="de Brujin I."/>
            <person name="Lundin D."/>
            <person name="Andersson A."/>
            <person name="Bertilsson S."/>
            <person name="Dopson M."/>
        </authorList>
    </citation>
    <scope>NUCLEOTIDE SEQUENCE</scope>
    <source>
        <strain evidence="2">MM415A01885</strain>
        <strain evidence="1">MM415B01185</strain>
    </source>
</reference>
<dbReference type="AlphaFoldDB" id="A0A6M3IS68"/>
<organism evidence="1">
    <name type="scientific">viral metagenome</name>
    <dbReference type="NCBI Taxonomy" id="1070528"/>
    <lineage>
        <taxon>unclassified sequences</taxon>
        <taxon>metagenomes</taxon>
        <taxon>organismal metagenomes</taxon>
    </lineage>
</organism>